<keyword evidence="1" id="KW-0812">Transmembrane</keyword>
<dbReference type="Proteomes" id="UP000434223">
    <property type="component" value="Unassembled WGS sequence"/>
</dbReference>
<dbReference type="AlphaFoldDB" id="A0A174X107"/>
<keyword evidence="1" id="KW-0472">Membrane</keyword>
<evidence type="ECO:0000256" key="1">
    <source>
        <dbReference type="SAM" id="Phobius"/>
    </source>
</evidence>
<feature type="transmembrane region" description="Helical" evidence="1">
    <location>
        <begin position="87"/>
        <end position="106"/>
    </location>
</feature>
<name>A0A174X107_9FIRM</name>
<comment type="caution">
    <text evidence="3">The sequence shown here is derived from an EMBL/GenBank/DDBJ whole genome shotgun (WGS) entry which is preliminary data.</text>
</comment>
<dbReference type="OrthoDB" id="9954557at2"/>
<feature type="transmembrane region" description="Helical" evidence="1">
    <location>
        <begin position="112"/>
        <end position="132"/>
    </location>
</feature>
<dbReference type="Pfam" id="PF20563">
    <property type="entry name" value="DUF6773"/>
    <property type="match status" value="1"/>
</dbReference>
<keyword evidence="1" id="KW-1133">Transmembrane helix</keyword>
<dbReference type="Proteomes" id="UP001055091">
    <property type="component" value="Unassembled WGS sequence"/>
</dbReference>
<dbReference type="EMBL" id="BQNJ01000001">
    <property type="protein sequence ID" value="GKH00155.1"/>
    <property type="molecule type" value="Genomic_DNA"/>
</dbReference>
<evidence type="ECO:0000313" key="3">
    <source>
        <dbReference type="EMBL" id="MUB66312.1"/>
    </source>
</evidence>
<dbReference type="GeneID" id="93151008"/>
<dbReference type="InterPro" id="IPR046664">
    <property type="entry name" value="DUF6773"/>
</dbReference>
<organism evidence="3 4">
    <name type="scientific">Hungatella hathewayi</name>
    <dbReference type="NCBI Taxonomy" id="154046"/>
    <lineage>
        <taxon>Bacteria</taxon>
        <taxon>Bacillati</taxon>
        <taxon>Bacillota</taxon>
        <taxon>Clostridia</taxon>
        <taxon>Lachnospirales</taxon>
        <taxon>Lachnospiraceae</taxon>
        <taxon>Hungatella</taxon>
    </lineage>
</organism>
<dbReference type="RefSeq" id="WP_006772809.1">
    <property type="nucleotide sequence ID" value="NZ_BQNJ01000001.1"/>
</dbReference>
<evidence type="ECO:0000313" key="2">
    <source>
        <dbReference type="EMBL" id="GKH00155.1"/>
    </source>
</evidence>
<sequence length="152" mass="17718">MKSLFKKRIVDERMELQSLKNARKSWNFLLIATGLCLLAELHLLQWELKYVLPQAVIVLAASLYNIFLDTRDGNIYTAESANRKRLFLLYSISSLAASLIIASGFYRRYSLITAIIIFIILFFFMFGLMYLFDSLIFHMGKKRALKDTEEEE</sequence>
<reference evidence="2" key="2">
    <citation type="submission" date="2022-01" db="EMBL/GenBank/DDBJ databases">
        <title>Novel bile acid biosynthetic pathways are enriched in the microbiome of centenarians.</title>
        <authorList>
            <person name="Sato Y."/>
            <person name="Atarashi K."/>
            <person name="Plichta R.D."/>
            <person name="Arai Y."/>
            <person name="Sasajima S."/>
            <person name="Kearney M.S."/>
            <person name="Suda W."/>
            <person name="Takeshita K."/>
            <person name="Sasaki T."/>
            <person name="Okamoto S."/>
            <person name="Skelly N.A."/>
            <person name="Okamura Y."/>
            <person name="Vlamakis H."/>
            <person name="Li Y."/>
            <person name="Tanoue T."/>
            <person name="Takei H."/>
            <person name="Nittono H."/>
            <person name="Narushima S."/>
            <person name="Irie J."/>
            <person name="Itoh H."/>
            <person name="Moriya K."/>
            <person name="Sugiura Y."/>
            <person name="Suematsu M."/>
            <person name="Moritoki N."/>
            <person name="Shibata S."/>
            <person name="Littman R.D."/>
            <person name="Fischbach A.M."/>
            <person name="Uwamino Y."/>
            <person name="Inoue T."/>
            <person name="Honda A."/>
            <person name="Hattori M."/>
            <person name="Murai T."/>
            <person name="Xavier J.R."/>
            <person name="Hirose N."/>
            <person name="Honda K."/>
        </authorList>
    </citation>
    <scope>NUCLEOTIDE SEQUENCE</scope>
    <source>
        <strain evidence="2">CE91-St55</strain>
    </source>
</reference>
<dbReference type="EMBL" id="WNME01000024">
    <property type="protein sequence ID" value="MUB66312.1"/>
    <property type="molecule type" value="Genomic_DNA"/>
</dbReference>
<gene>
    <name evidence="2" type="ORF">CE91St55_21360</name>
    <name evidence="3" type="ORF">GNE07_25155</name>
</gene>
<feature type="transmembrane region" description="Helical" evidence="1">
    <location>
        <begin position="50"/>
        <end position="67"/>
    </location>
</feature>
<protein>
    <submittedName>
        <fullName evidence="3">MFS transporter permease</fullName>
    </submittedName>
</protein>
<feature type="transmembrane region" description="Helical" evidence="1">
    <location>
        <begin position="26"/>
        <end position="44"/>
    </location>
</feature>
<evidence type="ECO:0000313" key="4">
    <source>
        <dbReference type="Proteomes" id="UP000434223"/>
    </source>
</evidence>
<accession>A0A174X107</accession>
<proteinExistence type="predicted"/>
<reference evidence="3 4" key="1">
    <citation type="submission" date="2019-09" db="EMBL/GenBank/DDBJ databases">
        <title>Draft genome sequencing of Hungatella hathewayi 123Y-2.</title>
        <authorList>
            <person name="Lv Q."/>
            <person name="Li S."/>
        </authorList>
    </citation>
    <scope>NUCLEOTIDE SEQUENCE [LARGE SCALE GENOMIC DNA]</scope>
    <source>
        <strain evidence="3 4">123Y-2</strain>
    </source>
</reference>